<evidence type="ECO:0000256" key="5">
    <source>
        <dbReference type="ARBA" id="ARBA00022519"/>
    </source>
</evidence>
<keyword evidence="7 9" id="KW-1133">Transmembrane helix</keyword>
<reference evidence="12" key="2">
    <citation type="journal article" date="2020" name="Int. J. Syst. Evol. Microbiol.">
        <title>Genomic insights into a novel species Rhodoferax aquaticus sp. nov., isolated from freshwater.</title>
        <authorList>
            <person name="Li T."/>
            <person name="Zhuo Y."/>
            <person name="Jin C.Z."/>
            <person name="Wu X."/>
            <person name="Ko S.R."/>
            <person name="Jin F.J."/>
            <person name="Ahn C.Y."/>
            <person name="Oh H.M."/>
            <person name="Lee H.G."/>
            <person name="Jin L."/>
        </authorList>
    </citation>
    <scope>NUCLEOTIDE SEQUENCE [LARGE SCALE GENOMIC DNA]</scope>
    <source>
        <strain evidence="12">Gr-4</strain>
    </source>
</reference>
<dbReference type="PROSITE" id="PS00409">
    <property type="entry name" value="PROKAR_NTER_METHYL"/>
    <property type="match status" value="1"/>
</dbReference>
<evidence type="ECO:0000256" key="8">
    <source>
        <dbReference type="ARBA" id="ARBA00023136"/>
    </source>
</evidence>
<dbReference type="NCBIfam" id="TIGR01707">
    <property type="entry name" value="gspI"/>
    <property type="match status" value="1"/>
</dbReference>
<organism evidence="11 12">
    <name type="scientific">Rhodoferax aquaticus</name>
    <dbReference type="NCBI Taxonomy" id="2527691"/>
    <lineage>
        <taxon>Bacteria</taxon>
        <taxon>Pseudomonadati</taxon>
        <taxon>Pseudomonadota</taxon>
        <taxon>Betaproteobacteria</taxon>
        <taxon>Burkholderiales</taxon>
        <taxon>Comamonadaceae</taxon>
        <taxon>Rhodoferax</taxon>
    </lineage>
</organism>
<dbReference type="Pfam" id="PF07963">
    <property type="entry name" value="N_methyl"/>
    <property type="match status" value="1"/>
</dbReference>
<dbReference type="Proteomes" id="UP000317365">
    <property type="component" value="Chromosome"/>
</dbReference>
<evidence type="ECO:0000313" key="11">
    <source>
        <dbReference type="EMBL" id="QDL53490.1"/>
    </source>
</evidence>
<name>A0A515ELE1_9BURK</name>
<dbReference type="PANTHER" id="PTHR38779:SF2">
    <property type="entry name" value="TYPE II SECRETION SYSTEM PROTEIN I-RELATED"/>
    <property type="match status" value="1"/>
</dbReference>
<proteinExistence type="inferred from homology"/>
<comment type="subunit">
    <text evidence="9">Type II secretion is composed of four main components: the outer membrane complex, the inner membrane complex, the cytoplasmic secretion ATPase and the periplasm-spanning pseudopilus.</text>
</comment>
<reference evidence="12" key="1">
    <citation type="submission" date="2019-02" db="EMBL/GenBank/DDBJ databases">
        <title>Complete genome sequence of Rhodoferax sp. Gr-4.</title>
        <authorList>
            <person name="Jin L."/>
        </authorList>
    </citation>
    <scope>NUCLEOTIDE SEQUENCE [LARGE SCALE GENOMIC DNA]</scope>
    <source>
        <strain evidence="12">Gr-4</strain>
    </source>
</reference>
<feature type="domain" description="Type II secretion system protein GspI C-terminal" evidence="10">
    <location>
        <begin position="44"/>
        <end position="117"/>
    </location>
</feature>
<keyword evidence="4 9" id="KW-0488">Methylation</keyword>
<evidence type="ECO:0000256" key="2">
    <source>
        <dbReference type="ARBA" id="ARBA00008358"/>
    </source>
</evidence>
<protein>
    <recommendedName>
        <fullName evidence="9">Type II secretion system protein I</fullName>
        <shortName evidence="9">T2SS minor pseudopilin I</shortName>
    </recommendedName>
</protein>
<accession>A0A515ELE1</accession>
<dbReference type="InterPro" id="IPR045584">
    <property type="entry name" value="Pilin-like"/>
</dbReference>
<dbReference type="PANTHER" id="PTHR38779">
    <property type="entry name" value="TYPE II SECRETION SYSTEM PROTEIN I-RELATED"/>
    <property type="match status" value="1"/>
</dbReference>
<keyword evidence="6 9" id="KW-0812">Transmembrane</keyword>
<comment type="function">
    <text evidence="9">Component of the type II secretion system required for the energy-dependent secretion of extracellular factors such as proteases and toxins from the periplasm.</text>
</comment>
<keyword evidence="5 9" id="KW-0997">Cell inner membrane</keyword>
<dbReference type="InterPro" id="IPR003413">
    <property type="entry name" value="T2SS_GspI_C"/>
</dbReference>
<dbReference type="GO" id="GO:0015627">
    <property type="term" value="C:type II protein secretion system complex"/>
    <property type="evidence" value="ECO:0007669"/>
    <property type="project" value="UniProtKB-UniRule"/>
</dbReference>
<evidence type="ECO:0000256" key="7">
    <source>
        <dbReference type="ARBA" id="ARBA00022989"/>
    </source>
</evidence>
<dbReference type="EMBL" id="CP036282">
    <property type="protein sequence ID" value="QDL53490.1"/>
    <property type="molecule type" value="Genomic_DNA"/>
</dbReference>
<dbReference type="KEGG" id="rhg:EXZ61_04480"/>
<dbReference type="Pfam" id="PF02501">
    <property type="entry name" value="T2SSI"/>
    <property type="match status" value="1"/>
</dbReference>
<comment type="PTM">
    <text evidence="9">Cleaved by prepilin peptidase.</text>
</comment>
<dbReference type="SUPFAM" id="SSF54523">
    <property type="entry name" value="Pili subunits"/>
    <property type="match status" value="1"/>
</dbReference>
<evidence type="ECO:0000256" key="4">
    <source>
        <dbReference type="ARBA" id="ARBA00022481"/>
    </source>
</evidence>
<dbReference type="GO" id="GO:0015628">
    <property type="term" value="P:protein secretion by the type II secretion system"/>
    <property type="evidence" value="ECO:0007669"/>
    <property type="project" value="UniProtKB-UniRule"/>
</dbReference>
<evidence type="ECO:0000259" key="10">
    <source>
        <dbReference type="Pfam" id="PF02501"/>
    </source>
</evidence>
<evidence type="ECO:0000256" key="9">
    <source>
        <dbReference type="RuleBase" id="RU368030"/>
    </source>
</evidence>
<comment type="subcellular location">
    <subcellularLocation>
        <location evidence="1 9">Cell inner membrane</location>
        <topology evidence="1 9">Single-pass membrane protein</topology>
    </subcellularLocation>
</comment>
<dbReference type="GO" id="GO:0005886">
    <property type="term" value="C:plasma membrane"/>
    <property type="evidence" value="ECO:0007669"/>
    <property type="project" value="UniProtKB-SubCell"/>
</dbReference>
<dbReference type="AlphaFoldDB" id="A0A515ELE1"/>
<sequence>MTRTRLQGFTLIEVLVALAIVSTALIAGMHATASLRLNSERQTDRVLAQLCAENTLAQVRLSKQFPDVGDSTSSCVQAGRTLTVLVHVQPTPNPNFRKVQAQLSLEDRAVLQLSTVVGRY</sequence>
<comment type="similarity">
    <text evidence="2 9">Belongs to the GSP I family.</text>
</comment>
<dbReference type="InterPro" id="IPR012902">
    <property type="entry name" value="N_methyl_site"/>
</dbReference>
<keyword evidence="12" id="KW-1185">Reference proteome</keyword>
<keyword evidence="3" id="KW-1003">Cell membrane</keyword>
<evidence type="ECO:0000256" key="1">
    <source>
        <dbReference type="ARBA" id="ARBA00004377"/>
    </source>
</evidence>
<evidence type="ECO:0000256" key="6">
    <source>
        <dbReference type="ARBA" id="ARBA00022692"/>
    </source>
</evidence>
<keyword evidence="8 9" id="KW-0472">Membrane</keyword>
<gene>
    <name evidence="11" type="primary">gspI</name>
    <name evidence="11" type="ORF">EXZ61_04480</name>
</gene>
<dbReference type="Gene3D" id="3.30.1300.30">
    <property type="entry name" value="GSPII I/J protein-like"/>
    <property type="match status" value="1"/>
</dbReference>
<dbReference type="InterPro" id="IPR010052">
    <property type="entry name" value="T2SS_protein-GspI"/>
</dbReference>
<evidence type="ECO:0000256" key="3">
    <source>
        <dbReference type="ARBA" id="ARBA00022475"/>
    </source>
</evidence>
<feature type="transmembrane region" description="Helical" evidence="9">
    <location>
        <begin position="6"/>
        <end position="27"/>
    </location>
</feature>
<dbReference type="RefSeq" id="WP_142809427.1">
    <property type="nucleotide sequence ID" value="NZ_CP036282.1"/>
</dbReference>
<dbReference type="NCBIfam" id="TIGR02532">
    <property type="entry name" value="IV_pilin_GFxxxE"/>
    <property type="match status" value="1"/>
</dbReference>
<evidence type="ECO:0000313" key="12">
    <source>
        <dbReference type="Proteomes" id="UP000317365"/>
    </source>
</evidence>